<dbReference type="Proteomes" id="UP000275078">
    <property type="component" value="Unassembled WGS sequence"/>
</dbReference>
<dbReference type="OrthoDB" id="5423286at2759"/>
<evidence type="ECO:0000256" key="1">
    <source>
        <dbReference type="SAM" id="MobiDB-lite"/>
    </source>
</evidence>
<dbReference type="Gene3D" id="1.10.8.50">
    <property type="match status" value="1"/>
</dbReference>
<name>A0A3N4IHZ1_ASCIM</name>
<proteinExistence type="predicted"/>
<dbReference type="GO" id="GO:0003676">
    <property type="term" value="F:nucleic acid binding"/>
    <property type="evidence" value="ECO:0007669"/>
    <property type="project" value="InterPro"/>
</dbReference>
<organism evidence="2 3">
    <name type="scientific">Ascobolus immersus RN42</name>
    <dbReference type="NCBI Taxonomy" id="1160509"/>
    <lineage>
        <taxon>Eukaryota</taxon>
        <taxon>Fungi</taxon>
        <taxon>Dikarya</taxon>
        <taxon>Ascomycota</taxon>
        <taxon>Pezizomycotina</taxon>
        <taxon>Pezizomycetes</taxon>
        <taxon>Pezizales</taxon>
        <taxon>Ascobolaceae</taxon>
        <taxon>Ascobolus</taxon>
    </lineage>
</organism>
<dbReference type="EMBL" id="ML119652">
    <property type="protein sequence ID" value="RPA85773.1"/>
    <property type="molecule type" value="Genomic_DNA"/>
</dbReference>
<keyword evidence="3" id="KW-1185">Reference proteome</keyword>
<gene>
    <name evidence="2" type="ORF">BJ508DRAFT_322373</name>
</gene>
<reference evidence="2 3" key="1">
    <citation type="journal article" date="2018" name="Nat. Ecol. Evol.">
        <title>Pezizomycetes genomes reveal the molecular basis of ectomycorrhizal truffle lifestyle.</title>
        <authorList>
            <person name="Murat C."/>
            <person name="Payen T."/>
            <person name="Noel B."/>
            <person name="Kuo A."/>
            <person name="Morin E."/>
            <person name="Chen J."/>
            <person name="Kohler A."/>
            <person name="Krizsan K."/>
            <person name="Balestrini R."/>
            <person name="Da Silva C."/>
            <person name="Montanini B."/>
            <person name="Hainaut M."/>
            <person name="Levati E."/>
            <person name="Barry K.W."/>
            <person name="Belfiori B."/>
            <person name="Cichocki N."/>
            <person name="Clum A."/>
            <person name="Dockter R.B."/>
            <person name="Fauchery L."/>
            <person name="Guy J."/>
            <person name="Iotti M."/>
            <person name="Le Tacon F."/>
            <person name="Lindquist E.A."/>
            <person name="Lipzen A."/>
            <person name="Malagnac F."/>
            <person name="Mello A."/>
            <person name="Molinier V."/>
            <person name="Miyauchi S."/>
            <person name="Poulain J."/>
            <person name="Riccioni C."/>
            <person name="Rubini A."/>
            <person name="Sitrit Y."/>
            <person name="Splivallo R."/>
            <person name="Traeger S."/>
            <person name="Wang M."/>
            <person name="Zifcakova L."/>
            <person name="Wipf D."/>
            <person name="Zambonelli A."/>
            <person name="Paolocci F."/>
            <person name="Nowrousian M."/>
            <person name="Ottonello S."/>
            <person name="Baldrian P."/>
            <person name="Spatafora J.W."/>
            <person name="Henrissat B."/>
            <person name="Nagy L.G."/>
            <person name="Aury J.M."/>
            <person name="Wincker P."/>
            <person name="Grigoriev I.V."/>
            <person name="Bonfante P."/>
            <person name="Martin F.M."/>
        </authorList>
    </citation>
    <scope>NUCLEOTIDE SEQUENCE [LARGE SCALE GENOMIC DNA]</scope>
    <source>
        <strain evidence="2 3">RN42</strain>
    </source>
</reference>
<dbReference type="SUPFAM" id="SSF46946">
    <property type="entry name" value="S13-like H2TH domain"/>
    <property type="match status" value="1"/>
</dbReference>
<protein>
    <submittedName>
        <fullName evidence="2">Uncharacterized protein</fullName>
    </submittedName>
</protein>
<evidence type="ECO:0000313" key="3">
    <source>
        <dbReference type="Proteomes" id="UP000275078"/>
    </source>
</evidence>
<dbReference type="AlphaFoldDB" id="A0A3N4IHZ1"/>
<dbReference type="InterPro" id="IPR010979">
    <property type="entry name" value="Ribosomal_uS13-like_H2TH"/>
</dbReference>
<evidence type="ECO:0000313" key="2">
    <source>
        <dbReference type="EMBL" id="RPA85773.1"/>
    </source>
</evidence>
<accession>A0A3N4IHZ1</accession>
<sequence length="576" mass="65648">MPEGMTYSDIARRLSLLEYSEKFELRIFPEYFVKEPFDYSKRFPSFRVVIPAKTIPMKANRSIRDRTKVFGFSSTSKRRLVSVFDNPVPPPSTERKSWKTLEGRDGLLDLCEGQFLTLRGTWIEAYGKELGIPLIISKPSMDSLDAASAPRTSTFIRAHFAQHGIAALMSRKEYDHILNVGMESEGKRIQLALVGPTQCVVFTDNNKLARYWFLDAVQEGQWWNEDNGPCPIRFPDLFEKHLRTRETYDHFTKGSHRGSIVADMTNGNKYFNGIGTSHAAEILHLACIHPETLSKDVFESTISFNGTLDRLLKAVREFFGHLETQRYKQFVPTRSNTLSAFENPASQSGFYNGFTKVYRKAVVRVPLTHYMYLKRWGWLDPRYGELKANWEDDLVTPGTIEYPGRLRTKELEVYKLKFVSQKAMINLHSRAKAKREGIEHPTLQPAYDPTPITWHTLHELSQVQDTAAADLADAFENDVQEESVSGKGIPARFYTYTAIKQQPYAGGSAIIVPNTNTLNYKGNIPELGVASNFQTKKEDALIRSGMKPAGRRASIHTGKPGRPSKRKRSDRDDLWR</sequence>
<feature type="region of interest" description="Disordered" evidence="1">
    <location>
        <begin position="543"/>
        <end position="576"/>
    </location>
</feature>